<evidence type="ECO:0000256" key="15">
    <source>
        <dbReference type="ARBA" id="ARBA00023163"/>
    </source>
</evidence>
<dbReference type="InterPro" id="IPR058533">
    <property type="entry name" value="Cation_efflux_TM"/>
</dbReference>
<evidence type="ECO:0000256" key="9">
    <source>
        <dbReference type="ARBA" id="ARBA00022906"/>
    </source>
</evidence>
<dbReference type="GO" id="GO:0005783">
    <property type="term" value="C:endoplasmic reticulum"/>
    <property type="evidence" value="ECO:0007669"/>
    <property type="project" value="UniProtKB-SubCell"/>
</dbReference>
<dbReference type="PANTHER" id="PTHR13414">
    <property type="entry name" value="HUEL-CATION TRANSPORTER"/>
    <property type="match status" value="1"/>
</dbReference>
<protein>
    <recommendedName>
        <fullName evidence="18">Proton-coupled zinc antiporter SLC30A9, mitochondrial</fullName>
    </recommendedName>
    <alternativeName>
        <fullName evidence="17">Solute carrier family 30 member 9</fullName>
    </alternativeName>
    <alternativeName>
        <fullName evidence="19">Zinc transporter 9</fullName>
    </alternativeName>
</protein>
<dbReference type="AlphaFoldDB" id="A0A0L0DNE6"/>
<comment type="subcellular location">
    <subcellularLocation>
        <location evidence="3">Endoplasmic reticulum</location>
    </subcellularLocation>
    <subcellularLocation>
        <location evidence="2">Mitochondrion membrane</location>
        <topology evidence="2">Multi-pass membrane protein</topology>
    </subcellularLocation>
    <subcellularLocation>
        <location evidence="1">Nucleus</location>
    </subcellularLocation>
</comment>
<keyword evidence="12" id="KW-0406">Ion transport</keyword>
<evidence type="ECO:0000313" key="25">
    <source>
        <dbReference type="Proteomes" id="UP000054408"/>
    </source>
</evidence>
<keyword evidence="25" id="KW-1185">Reference proteome</keyword>
<feature type="transmembrane region" description="Helical" evidence="22">
    <location>
        <begin position="363"/>
        <end position="382"/>
    </location>
</feature>
<dbReference type="GO" id="GO:0015297">
    <property type="term" value="F:antiporter activity"/>
    <property type="evidence" value="ECO:0007669"/>
    <property type="project" value="UniProtKB-KW"/>
</dbReference>
<feature type="transmembrane region" description="Helical" evidence="22">
    <location>
        <begin position="281"/>
        <end position="304"/>
    </location>
</feature>
<evidence type="ECO:0000256" key="1">
    <source>
        <dbReference type="ARBA" id="ARBA00004123"/>
    </source>
</evidence>
<feature type="transmembrane region" description="Helical" evidence="22">
    <location>
        <begin position="338"/>
        <end position="357"/>
    </location>
</feature>
<feature type="domain" description="Cation efflux protein transmembrane" evidence="23">
    <location>
        <begin position="180"/>
        <end position="389"/>
    </location>
</feature>
<dbReference type="InterPro" id="IPR040177">
    <property type="entry name" value="SLC30A9"/>
</dbReference>
<dbReference type="PANTHER" id="PTHR13414:SF9">
    <property type="entry name" value="PROTON-COUPLED ZINC ANTIPORTER SLC30A9, MITOCHONDRIAL"/>
    <property type="match status" value="1"/>
</dbReference>
<dbReference type="STRING" id="461836.A0A0L0DNE6"/>
<name>A0A0L0DNE6_THETB</name>
<keyword evidence="16" id="KW-0539">Nucleus</keyword>
<evidence type="ECO:0000313" key="24">
    <source>
        <dbReference type="EMBL" id="KNC53780.1"/>
    </source>
</evidence>
<dbReference type="Proteomes" id="UP000054408">
    <property type="component" value="Unassembled WGS sequence"/>
</dbReference>
<dbReference type="InterPro" id="IPR009061">
    <property type="entry name" value="DNA-bd_dom_put_sf"/>
</dbReference>
<keyword evidence="11" id="KW-0805">Transcription regulation</keyword>
<accession>A0A0L0DNE6</accession>
<proteinExistence type="predicted"/>
<gene>
    <name evidence="24" type="ORF">AMSG_09498</name>
</gene>
<dbReference type="RefSeq" id="XP_013754342.1">
    <property type="nucleotide sequence ID" value="XM_013898888.1"/>
</dbReference>
<evidence type="ECO:0000256" key="5">
    <source>
        <dbReference type="ARBA" id="ARBA00022449"/>
    </source>
</evidence>
<evidence type="ECO:0000256" key="16">
    <source>
        <dbReference type="ARBA" id="ARBA00023242"/>
    </source>
</evidence>
<dbReference type="GO" id="GO:0006829">
    <property type="term" value="P:zinc ion transport"/>
    <property type="evidence" value="ECO:0007669"/>
    <property type="project" value="UniProtKB-KW"/>
</dbReference>
<dbReference type="GO" id="GO:0031966">
    <property type="term" value="C:mitochondrial membrane"/>
    <property type="evidence" value="ECO:0007669"/>
    <property type="project" value="UniProtKB-SubCell"/>
</dbReference>
<evidence type="ECO:0000256" key="22">
    <source>
        <dbReference type="SAM" id="Phobius"/>
    </source>
</evidence>
<keyword evidence="10 22" id="KW-1133">Transmembrane helix</keyword>
<dbReference type="GO" id="GO:0008324">
    <property type="term" value="F:monoatomic cation transmembrane transporter activity"/>
    <property type="evidence" value="ECO:0007669"/>
    <property type="project" value="InterPro"/>
</dbReference>
<evidence type="ECO:0000256" key="3">
    <source>
        <dbReference type="ARBA" id="ARBA00004240"/>
    </source>
</evidence>
<keyword evidence="14 22" id="KW-0472">Membrane</keyword>
<dbReference type="Pfam" id="PF01545">
    <property type="entry name" value="Cation_efflux"/>
    <property type="match status" value="1"/>
</dbReference>
<evidence type="ECO:0000256" key="8">
    <source>
        <dbReference type="ARBA" id="ARBA00022833"/>
    </source>
</evidence>
<evidence type="ECO:0000256" key="14">
    <source>
        <dbReference type="ARBA" id="ARBA00023136"/>
    </source>
</evidence>
<dbReference type="GeneID" id="25567950"/>
<evidence type="ECO:0000256" key="10">
    <source>
        <dbReference type="ARBA" id="ARBA00022989"/>
    </source>
</evidence>
<dbReference type="Gene3D" id="1.20.1510.10">
    <property type="entry name" value="Cation efflux protein transmembrane domain"/>
    <property type="match status" value="1"/>
</dbReference>
<keyword evidence="7" id="KW-0256">Endoplasmic reticulum</keyword>
<evidence type="ECO:0000256" key="17">
    <source>
        <dbReference type="ARBA" id="ARBA00033405"/>
    </source>
</evidence>
<dbReference type="EMBL" id="GL349482">
    <property type="protein sequence ID" value="KNC53780.1"/>
    <property type="molecule type" value="Genomic_DNA"/>
</dbReference>
<evidence type="ECO:0000256" key="4">
    <source>
        <dbReference type="ARBA" id="ARBA00022448"/>
    </source>
</evidence>
<comment type="catalytic activity">
    <reaction evidence="20">
        <text>Zn(2+)(in) + 2 H(+)(out) = Zn(2+)(out) + 2 H(+)(in)</text>
        <dbReference type="Rhea" id="RHEA:72627"/>
        <dbReference type="ChEBI" id="CHEBI:15378"/>
        <dbReference type="ChEBI" id="CHEBI:29105"/>
    </reaction>
</comment>
<evidence type="ECO:0000256" key="18">
    <source>
        <dbReference type="ARBA" id="ARBA00034845"/>
    </source>
</evidence>
<evidence type="ECO:0000256" key="20">
    <source>
        <dbReference type="ARBA" id="ARBA00048349"/>
    </source>
</evidence>
<evidence type="ECO:0000256" key="12">
    <source>
        <dbReference type="ARBA" id="ARBA00023065"/>
    </source>
</evidence>
<dbReference type="InterPro" id="IPR002524">
    <property type="entry name" value="Cation_efflux"/>
</dbReference>
<dbReference type="InterPro" id="IPR027469">
    <property type="entry name" value="Cation_efflux_TMD_sf"/>
</dbReference>
<keyword evidence="15" id="KW-0804">Transcription</keyword>
<keyword evidence="5" id="KW-0050">Antiport</keyword>
<feature type="region of interest" description="Disordered" evidence="21">
    <location>
        <begin position="150"/>
        <end position="169"/>
    </location>
</feature>
<sequence>MADGMADEMAGRKGKQMGFQEQVDKVGMPIHVTAAMDEVVALLADDAEGDLVTPPFGSEDAPFRMVAERDVKRLYLLADGKLDKLPVAQSKPAPNVDLASSLADDHMRLYALADVEALALSVHGSEEELVRKRKSLWELAAKASKTVGRTARARRVSQKSGSSGSSGGDAGWVPGTKAVYTAIATNSIICVSKAVAFAFSGSGALLAETLHSAADVGNQSLLAVGIAKSTRESDEVHPYGYGSERYVWSLISGVGVFFLGCGASVYHGIHSLLHPQPVEAQTMALAVLGLSFALEAYSSAVAVAEIRKEAAKVNVSFLEYVTNGSDPMNTAVLLEDGAALVGVGIAAGAIGLTAVTGNPMYDALGSIAIGGLLGGVATFLIAKNRAALLGKSISPDKLRTVRRLLESDPMVASVHGVRAVSLGADNARLAADINFDAAALARAAWPDLDASYTEITSLRSIEEVHAWQKAASLLLIERIGAEVDRLEQVVHTAVPEIRYITLEVL</sequence>
<feature type="transmembrane region" description="Helical" evidence="22">
    <location>
        <begin position="246"/>
        <end position="269"/>
    </location>
</feature>
<dbReference type="GO" id="GO:0005634">
    <property type="term" value="C:nucleus"/>
    <property type="evidence" value="ECO:0007669"/>
    <property type="project" value="UniProtKB-SubCell"/>
</dbReference>
<keyword evidence="4" id="KW-0813">Transport</keyword>
<evidence type="ECO:0000256" key="11">
    <source>
        <dbReference type="ARBA" id="ARBA00023015"/>
    </source>
</evidence>
<evidence type="ECO:0000256" key="7">
    <source>
        <dbReference type="ARBA" id="ARBA00022824"/>
    </source>
</evidence>
<dbReference type="SUPFAM" id="SSF46955">
    <property type="entry name" value="Putative DNA-binding domain"/>
    <property type="match status" value="1"/>
</dbReference>
<dbReference type="CDD" id="cd21075">
    <property type="entry name" value="DBD_XPA-like"/>
    <property type="match status" value="1"/>
</dbReference>
<evidence type="ECO:0000259" key="23">
    <source>
        <dbReference type="Pfam" id="PF01545"/>
    </source>
</evidence>
<evidence type="ECO:0000256" key="6">
    <source>
        <dbReference type="ARBA" id="ARBA00022692"/>
    </source>
</evidence>
<evidence type="ECO:0000256" key="19">
    <source>
        <dbReference type="ARBA" id="ARBA00034922"/>
    </source>
</evidence>
<keyword evidence="13" id="KW-0496">Mitochondrion</keyword>
<dbReference type="SUPFAM" id="SSF161111">
    <property type="entry name" value="Cation efflux protein transmembrane domain-like"/>
    <property type="match status" value="1"/>
</dbReference>
<dbReference type="GO" id="GO:0006882">
    <property type="term" value="P:intracellular zinc ion homeostasis"/>
    <property type="evidence" value="ECO:0007669"/>
    <property type="project" value="TreeGrafter"/>
</dbReference>
<reference evidence="24 25" key="1">
    <citation type="submission" date="2010-05" db="EMBL/GenBank/DDBJ databases">
        <title>The Genome Sequence of Thecamonas trahens ATCC 50062.</title>
        <authorList>
            <consortium name="The Broad Institute Genome Sequencing Platform"/>
            <person name="Russ C."/>
            <person name="Cuomo C."/>
            <person name="Shea T."/>
            <person name="Young S.K."/>
            <person name="Zeng Q."/>
            <person name="Koehrsen M."/>
            <person name="Haas B."/>
            <person name="Borodovsky M."/>
            <person name="Guigo R."/>
            <person name="Alvarado L."/>
            <person name="Berlin A."/>
            <person name="Bochicchio J."/>
            <person name="Borenstein D."/>
            <person name="Chapman S."/>
            <person name="Chen Z."/>
            <person name="Freedman E."/>
            <person name="Gellesch M."/>
            <person name="Goldberg J."/>
            <person name="Griggs A."/>
            <person name="Gujja S."/>
            <person name="Heilman E."/>
            <person name="Heiman D."/>
            <person name="Hepburn T."/>
            <person name="Howarth C."/>
            <person name="Jen D."/>
            <person name="Larson L."/>
            <person name="Mehta T."/>
            <person name="Park D."/>
            <person name="Pearson M."/>
            <person name="Roberts A."/>
            <person name="Saif S."/>
            <person name="Shenoy N."/>
            <person name="Sisk P."/>
            <person name="Stolte C."/>
            <person name="Sykes S."/>
            <person name="Thomson T."/>
            <person name="Walk T."/>
            <person name="White J."/>
            <person name="Yandava C."/>
            <person name="Burger G."/>
            <person name="Gray M.W."/>
            <person name="Holland P.W.H."/>
            <person name="King N."/>
            <person name="Lang F.B.F."/>
            <person name="Roger A.J."/>
            <person name="Ruiz-Trillo I."/>
            <person name="Lander E."/>
            <person name="Nusbaum C."/>
        </authorList>
    </citation>
    <scope>NUCLEOTIDE SEQUENCE [LARGE SCALE GENOMIC DNA]</scope>
    <source>
        <strain evidence="24 25">ATCC 50062</strain>
    </source>
</reference>
<organism evidence="24 25">
    <name type="scientific">Thecamonas trahens ATCC 50062</name>
    <dbReference type="NCBI Taxonomy" id="461836"/>
    <lineage>
        <taxon>Eukaryota</taxon>
        <taxon>Apusozoa</taxon>
        <taxon>Apusomonadida</taxon>
        <taxon>Apusomonadidae</taxon>
        <taxon>Thecamonas</taxon>
    </lineage>
</organism>
<dbReference type="NCBIfam" id="TIGR01297">
    <property type="entry name" value="CDF"/>
    <property type="match status" value="1"/>
</dbReference>
<dbReference type="OrthoDB" id="435980at2759"/>
<evidence type="ECO:0000256" key="2">
    <source>
        <dbReference type="ARBA" id="ARBA00004225"/>
    </source>
</evidence>
<evidence type="ECO:0000256" key="13">
    <source>
        <dbReference type="ARBA" id="ARBA00023128"/>
    </source>
</evidence>
<dbReference type="Gene3D" id="3.90.530.10">
    <property type="entry name" value="XPA C-terminal domain"/>
    <property type="match status" value="1"/>
</dbReference>
<dbReference type="InterPro" id="IPR037129">
    <property type="entry name" value="XPA_sf"/>
</dbReference>
<evidence type="ECO:0000256" key="21">
    <source>
        <dbReference type="SAM" id="MobiDB-lite"/>
    </source>
</evidence>
<dbReference type="eggNOG" id="KOG2802">
    <property type="taxonomic scope" value="Eukaryota"/>
</dbReference>
<keyword evidence="9" id="KW-0864">Zinc transport</keyword>
<keyword evidence="6 22" id="KW-0812">Transmembrane</keyword>
<dbReference type="OMA" id="ATNSIIC"/>
<keyword evidence="8" id="KW-0862">Zinc</keyword>